<evidence type="ECO:0000256" key="5">
    <source>
        <dbReference type="ARBA" id="ARBA00022989"/>
    </source>
</evidence>
<keyword evidence="3 8" id="KW-0808">Transferase</keyword>
<feature type="region of interest" description="Disordered" evidence="9">
    <location>
        <begin position="326"/>
        <end position="460"/>
    </location>
</feature>
<evidence type="ECO:0000256" key="9">
    <source>
        <dbReference type="SAM" id="MobiDB-lite"/>
    </source>
</evidence>
<dbReference type="EC" id="2.3.1.225" evidence="8"/>
<keyword evidence="12" id="KW-1185">Reference proteome</keyword>
<evidence type="ECO:0000313" key="12">
    <source>
        <dbReference type="Proteomes" id="UP000001514"/>
    </source>
</evidence>
<keyword evidence="7 8" id="KW-0012">Acyltransferase</keyword>
<dbReference type="GO" id="GO:0006612">
    <property type="term" value="P:protein targeting to membrane"/>
    <property type="evidence" value="ECO:0000318"/>
    <property type="project" value="GO_Central"/>
</dbReference>
<dbReference type="eggNOG" id="KOG1311">
    <property type="taxonomic scope" value="Eukaryota"/>
</dbReference>
<feature type="compositionally biased region" description="Polar residues" evidence="9">
    <location>
        <begin position="345"/>
        <end position="355"/>
    </location>
</feature>
<dbReference type="EMBL" id="GL377581">
    <property type="protein sequence ID" value="EFJ27795.1"/>
    <property type="molecule type" value="Genomic_DNA"/>
</dbReference>
<name>D8RIS0_SELML</name>
<comment type="domain">
    <text evidence="8">The DHHC domain is required for palmitoyltransferase activity.</text>
</comment>
<gene>
    <name evidence="11" type="ORF">SELMODRAFT_95335</name>
</gene>
<accession>D8RIS0</accession>
<dbReference type="OMA" id="EIGMPQN"/>
<proteinExistence type="inferred from homology"/>
<comment type="subcellular location">
    <subcellularLocation>
        <location evidence="1">Membrane</location>
        <topology evidence="1">Multi-pass membrane protein</topology>
    </subcellularLocation>
</comment>
<evidence type="ECO:0000256" key="4">
    <source>
        <dbReference type="ARBA" id="ARBA00022692"/>
    </source>
</evidence>
<feature type="transmembrane region" description="Helical" evidence="8">
    <location>
        <begin position="43"/>
        <end position="61"/>
    </location>
</feature>
<keyword evidence="6 8" id="KW-0472">Membrane</keyword>
<dbReference type="PANTHER" id="PTHR22883">
    <property type="entry name" value="ZINC FINGER DHHC DOMAIN CONTAINING PROTEIN"/>
    <property type="match status" value="1"/>
</dbReference>
<feature type="transmembrane region" description="Helical" evidence="8">
    <location>
        <begin position="12"/>
        <end position="37"/>
    </location>
</feature>
<feature type="non-terminal residue" evidence="11">
    <location>
        <position position="523"/>
    </location>
</feature>
<feature type="region of interest" description="Disordered" evidence="9">
    <location>
        <begin position="485"/>
        <end position="523"/>
    </location>
</feature>
<evidence type="ECO:0000256" key="3">
    <source>
        <dbReference type="ARBA" id="ARBA00022679"/>
    </source>
</evidence>
<feature type="transmembrane region" description="Helical" evidence="8">
    <location>
        <begin position="173"/>
        <end position="195"/>
    </location>
</feature>
<reference evidence="11 12" key="1">
    <citation type="journal article" date="2011" name="Science">
        <title>The Selaginella genome identifies genetic changes associated with the evolution of vascular plants.</title>
        <authorList>
            <person name="Banks J.A."/>
            <person name="Nishiyama T."/>
            <person name="Hasebe M."/>
            <person name="Bowman J.L."/>
            <person name="Gribskov M."/>
            <person name="dePamphilis C."/>
            <person name="Albert V.A."/>
            <person name="Aono N."/>
            <person name="Aoyama T."/>
            <person name="Ambrose B.A."/>
            <person name="Ashton N.W."/>
            <person name="Axtell M.J."/>
            <person name="Barker E."/>
            <person name="Barker M.S."/>
            <person name="Bennetzen J.L."/>
            <person name="Bonawitz N.D."/>
            <person name="Chapple C."/>
            <person name="Cheng C."/>
            <person name="Correa L.G."/>
            <person name="Dacre M."/>
            <person name="DeBarry J."/>
            <person name="Dreyer I."/>
            <person name="Elias M."/>
            <person name="Engstrom E.M."/>
            <person name="Estelle M."/>
            <person name="Feng L."/>
            <person name="Finet C."/>
            <person name="Floyd S.K."/>
            <person name="Frommer W.B."/>
            <person name="Fujita T."/>
            <person name="Gramzow L."/>
            <person name="Gutensohn M."/>
            <person name="Harholt J."/>
            <person name="Hattori M."/>
            <person name="Heyl A."/>
            <person name="Hirai T."/>
            <person name="Hiwatashi Y."/>
            <person name="Ishikawa M."/>
            <person name="Iwata M."/>
            <person name="Karol K.G."/>
            <person name="Koehler B."/>
            <person name="Kolukisaoglu U."/>
            <person name="Kubo M."/>
            <person name="Kurata T."/>
            <person name="Lalonde S."/>
            <person name="Li K."/>
            <person name="Li Y."/>
            <person name="Litt A."/>
            <person name="Lyons E."/>
            <person name="Manning G."/>
            <person name="Maruyama T."/>
            <person name="Michael T.P."/>
            <person name="Mikami K."/>
            <person name="Miyazaki S."/>
            <person name="Morinaga S."/>
            <person name="Murata T."/>
            <person name="Mueller-Roeber B."/>
            <person name="Nelson D.R."/>
            <person name="Obara M."/>
            <person name="Oguri Y."/>
            <person name="Olmstead R.G."/>
            <person name="Onodera N."/>
            <person name="Petersen B.L."/>
            <person name="Pils B."/>
            <person name="Prigge M."/>
            <person name="Rensing S.A."/>
            <person name="Riano-Pachon D.M."/>
            <person name="Roberts A.W."/>
            <person name="Sato Y."/>
            <person name="Scheller H.V."/>
            <person name="Schulz B."/>
            <person name="Schulz C."/>
            <person name="Shakirov E.V."/>
            <person name="Shibagaki N."/>
            <person name="Shinohara N."/>
            <person name="Shippen D.E."/>
            <person name="Soerensen I."/>
            <person name="Sotooka R."/>
            <person name="Sugimoto N."/>
            <person name="Sugita M."/>
            <person name="Sumikawa N."/>
            <person name="Tanurdzic M."/>
            <person name="Theissen G."/>
            <person name="Ulvskov P."/>
            <person name="Wakazuki S."/>
            <person name="Weng J.K."/>
            <person name="Willats W.W."/>
            <person name="Wipf D."/>
            <person name="Wolf P.G."/>
            <person name="Yang L."/>
            <person name="Zimmer A.D."/>
            <person name="Zhu Q."/>
            <person name="Mitros T."/>
            <person name="Hellsten U."/>
            <person name="Loque D."/>
            <person name="Otillar R."/>
            <person name="Salamov A."/>
            <person name="Schmutz J."/>
            <person name="Shapiro H."/>
            <person name="Lindquist E."/>
            <person name="Lucas S."/>
            <person name="Rokhsar D."/>
            <person name="Grigoriev I.V."/>
        </authorList>
    </citation>
    <scope>NUCLEOTIDE SEQUENCE [LARGE SCALE GENOMIC DNA]</scope>
</reference>
<comment type="similarity">
    <text evidence="2 8">Belongs to the DHHC palmitoyltransferase family.</text>
</comment>
<dbReference type="FunCoup" id="D8RIS0">
    <property type="interactions" value="886"/>
</dbReference>
<keyword evidence="5 8" id="KW-1133">Transmembrane helix</keyword>
<dbReference type="KEGG" id="smo:SELMODRAFT_95335"/>
<evidence type="ECO:0000256" key="8">
    <source>
        <dbReference type="RuleBase" id="RU079119"/>
    </source>
</evidence>
<feature type="domain" description="Palmitoyltransferase DHHC" evidence="10">
    <location>
        <begin position="125"/>
        <end position="183"/>
    </location>
</feature>
<dbReference type="AlphaFoldDB" id="D8RIS0"/>
<evidence type="ECO:0000313" key="11">
    <source>
        <dbReference type="EMBL" id="EFJ27795.1"/>
    </source>
</evidence>
<dbReference type="Pfam" id="PF01529">
    <property type="entry name" value="DHHC"/>
    <property type="match status" value="1"/>
</dbReference>
<organism evidence="12">
    <name type="scientific">Selaginella moellendorffii</name>
    <name type="common">Spikemoss</name>
    <dbReference type="NCBI Taxonomy" id="88036"/>
    <lineage>
        <taxon>Eukaryota</taxon>
        <taxon>Viridiplantae</taxon>
        <taxon>Streptophyta</taxon>
        <taxon>Embryophyta</taxon>
        <taxon>Tracheophyta</taxon>
        <taxon>Lycopodiopsida</taxon>
        <taxon>Selaginellales</taxon>
        <taxon>Selaginellaceae</taxon>
        <taxon>Selaginella</taxon>
    </lineage>
</organism>
<evidence type="ECO:0000256" key="7">
    <source>
        <dbReference type="ARBA" id="ARBA00023315"/>
    </source>
</evidence>
<dbReference type="GO" id="GO:0019706">
    <property type="term" value="F:protein-cysteine S-palmitoyltransferase activity"/>
    <property type="evidence" value="ECO:0000318"/>
    <property type="project" value="GO_Central"/>
</dbReference>
<comment type="catalytic activity">
    <reaction evidence="8">
        <text>L-cysteinyl-[protein] + hexadecanoyl-CoA = S-hexadecanoyl-L-cysteinyl-[protein] + CoA</text>
        <dbReference type="Rhea" id="RHEA:36683"/>
        <dbReference type="Rhea" id="RHEA-COMP:10131"/>
        <dbReference type="Rhea" id="RHEA-COMP:11032"/>
        <dbReference type="ChEBI" id="CHEBI:29950"/>
        <dbReference type="ChEBI" id="CHEBI:57287"/>
        <dbReference type="ChEBI" id="CHEBI:57379"/>
        <dbReference type="ChEBI" id="CHEBI:74151"/>
        <dbReference type="EC" id="2.3.1.225"/>
    </reaction>
</comment>
<dbReference type="PANTHER" id="PTHR22883:SF265">
    <property type="entry name" value="PROTEIN S-ACYLTRANSFERASE 22-RELATED"/>
    <property type="match status" value="1"/>
</dbReference>
<dbReference type="PROSITE" id="PS50216">
    <property type="entry name" value="DHHC"/>
    <property type="match status" value="1"/>
</dbReference>
<dbReference type="GO" id="GO:0016020">
    <property type="term" value="C:membrane"/>
    <property type="evidence" value="ECO:0007669"/>
    <property type="project" value="UniProtKB-SubCell"/>
</dbReference>
<feature type="compositionally biased region" description="Polar residues" evidence="9">
    <location>
        <begin position="445"/>
        <end position="458"/>
    </location>
</feature>
<evidence type="ECO:0000256" key="2">
    <source>
        <dbReference type="ARBA" id="ARBA00008574"/>
    </source>
</evidence>
<feature type="compositionally biased region" description="Polar residues" evidence="9">
    <location>
        <begin position="485"/>
        <end position="502"/>
    </location>
</feature>
<dbReference type="Gramene" id="EFJ27795">
    <property type="protein sequence ID" value="EFJ27795"/>
    <property type="gene ID" value="SELMODRAFT_95335"/>
</dbReference>
<dbReference type="Proteomes" id="UP000001514">
    <property type="component" value="Unassembled WGS sequence"/>
</dbReference>
<dbReference type="InterPro" id="IPR001594">
    <property type="entry name" value="Palmitoyltrfase_DHHC"/>
</dbReference>
<evidence type="ECO:0000256" key="1">
    <source>
        <dbReference type="ARBA" id="ARBA00004141"/>
    </source>
</evidence>
<protein>
    <recommendedName>
        <fullName evidence="8">S-acyltransferase</fullName>
        <ecNumber evidence="8">2.3.1.225</ecNumber>
    </recommendedName>
    <alternativeName>
        <fullName evidence="8">Palmitoyltransferase</fullName>
    </alternativeName>
</protein>
<dbReference type="GO" id="GO:0005783">
    <property type="term" value="C:endoplasmic reticulum"/>
    <property type="evidence" value="ECO:0000318"/>
    <property type="project" value="GO_Central"/>
</dbReference>
<dbReference type="GO" id="GO:0005794">
    <property type="term" value="C:Golgi apparatus"/>
    <property type="evidence" value="ECO:0000318"/>
    <property type="project" value="GO_Central"/>
</dbReference>
<feature type="compositionally biased region" description="Basic and acidic residues" evidence="9">
    <location>
        <begin position="326"/>
        <end position="335"/>
    </location>
</feature>
<keyword evidence="4 8" id="KW-0812">Transmembrane</keyword>
<dbReference type="HOGENOM" id="CLU_020283_2_0_1"/>
<evidence type="ECO:0000256" key="6">
    <source>
        <dbReference type="ARBA" id="ARBA00023136"/>
    </source>
</evidence>
<evidence type="ECO:0000259" key="10">
    <source>
        <dbReference type="Pfam" id="PF01529"/>
    </source>
</evidence>
<dbReference type="InParanoid" id="D8RIS0"/>
<dbReference type="InterPro" id="IPR039859">
    <property type="entry name" value="PFA4/ZDH16/20/ERF2-like"/>
</dbReference>
<sequence>MRHHGWELPYHPLQVVAIAVFVSLAFAFYVFFIPFLGSKVLEYHVIAIFSPLVILVFALYIRCAAANPADPGIEKHKLYGKGGSNNNAGDNALGFCAPFGCLAVGLKRLICCSWRRNAERSRHQEDLLYCSLCEAEIFKFSKHCRACDKCVDGFDHHCRWINNCIGKKNYRTFVSLMVSGLLLGLCTVLALLATFPLGQLFFFHLILIHKGISTYDYIVAMRERDQLQGDMHSLQSSPVSSVATAVSNVSSLGALQRRPWCTPPRLLVEHQDTLVKDPLGGDIESGSKEIVPLPLKKDEAGKKAKKPVKISPWKLARLNAEDASKAAERAREKSSVLKPVGNDASIITETDSSPESFGRSPGAEIVPLPSSRKTKRKRDISPAIAKDTSGSSRSSKQHWEKQKLPSSVAEGGGVPKHHSTKKSLGSDDSVAPLQLEARSAFLPSTPGSSAIVPSTSLLSPDESESYLVAGEVAPAAIPPDLVAASTTTGVHGTSSPPATSFSRPWLQRSVSDGYDASGGESAD</sequence>